<reference evidence="4" key="1">
    <citation type="journal article" date="2012" name="Science">
        <title>The Paleozoic origin of enzymatic lignin decomposition reconstructed from 31 fungal genomes.</title>
        <authorList>
            <person name="Floudas D."/>
            <person name="Binder M."/>
            <person name="Riley R."/>
            <person name="Barry K."/>
            <person name="Blanchette R.A."/>
            <person name="Henrissat B."/>
            <person name="Martinez A.T."/>
            <person name="Otillar R."/>
            <person name="Spatafora J.W."/>
            <person name="Yadav J.S."/>
            <person name="Aerts A."/>
            <person name="Benoit I."/>
            <person name="Boyd A."/>
            <person name="Carlson A."/>
            <person name="Copeland A."/>
            <person name="Coutinho P.M."/>
            <person name="de Vries R.P."/>
            <person name="Ferreira P."/>
            <person name="Findley K."/>
            <person name="Foster B."/>
            <person name="Gaskell J."/>
            <person name="Glotzer D."/>
            <person name="Gorecki P."/>
            <person name="Heitman J."/>
            <person name="Hesse C."/>
            <person name="Hori C."/>
            <person name="Igarashi K."/>
            <person name="Jurgens J.A."/>
            <person name="Kallen N."/>
            <person name="Kersten P."/>
            <person name="Kohler A."/>
            <person name="Kuees U."/>
            <person name="Kumar T.K.A."/>
            <person name="Kuo A."/>
            <person name="LaButti K."/>
            <person name="Larrondo L.F."/>
            <person name="Lindquist E."/>
            <person name="Ling A."/>
            <person name="Lombard V."/>
            <person name="Lucas S."/>
            <person name="Lundell T."/>
            <person name="Martin R."/>
            <person name="McLaughlin D.J."/>
            <person name="Morgenstern I."/>
            <person name="Morin E."/>
            <person name="Murat C."/>
            <person name="Nagy L.G."/>
            <person name="Nolan M."/>
            <person name="Ohm R.A."/>
            <person name="Patyshakuliyeva A."/>
            <person name="Rokas A."/>
            <person name="Ruiz-Duenas F.J."/>
            <person name="Sabat G."/>
            <person name="Salamov A."/>
            <person name="Samejima M."/>
            <person name="Schmutz J."/>
            <person name="Slot J.C."/>
            <person name="St John F."/>
            <person name="Stenlid J."/>
            <person name="Sun H."/>
            <person name="Sun S."/>
            <person name="Syed K."/>
            <person name="Tsang A."/>
            <person name="Wiebenga A."/>
            <person name="Young D."/>
            <person name="Pisabarro A."/>
            <person name="Eastwood D.C."/>
            <person name="Martin F."/>
            <person name="Cullen D."/>
            <person name="Grigoriev I.V."/>
            <person name="Hibbett D.S."/>
        </authorList>
    </citation>
    <scope>NUCLEOTIDE SEQUENCE [LARGE SCALE GENOMIC DNA]</scope>
    <source>
        <strain evidence="4">TFB10046</strain>
    </source>
</reference>
<sequence length="325" mass="36282">MHPMALAAQAALPFLSFTFPAHTVPSATVGQQGDLEANLNHPHVLPVVRRPASQSSPCSPQPPPLSTTQPPRSTAPEQLPEDIARAEDVATRERVRVLREQVEVALAADVGQGGEASRDGAAAEGPENETEVDALEEEGEVGPDPDPVFGFHEPPPTGYDLKDFVVHRKRLHRDDLTKDDVRSFLIWEIQEATFRFQVRQLDKHVLKSSRQWSAGVEKERRALWPKIWGGLDGFVPSGIKTPAQTDPDTRARLAAVYNLWKMVSKWPRCSEVPNLRNRSVDKGLSLEELGEIEQAVWKFYAQTFLDYFGFLPTIPTCMPRNPFIE</sequence>
<dbReference type="OrthoDB" id="2634326at2759"/>
<proteinExistence type="predicted"/>
<keyword evidence="4" id="KW-1185">Reference proteome</keyword>
<evidence type="ECO:0000256" key="1">
    <source>
        <dbReference type="SAM" id="MobiDB-lite"/>
    </source>
</evidence>
<dbReference type="KEGG" id="adl:AURDEDRAFT_178650"/>
<accession>J0CQ11</accession>
<feature type="chain" id="PRO_5003732448" evidence="2">
    <location>
        <begin position="24"/>
        <end position="325"/>
    </location>
</feature>
<dbReference type="AlphaFoldDB" id="J0CQ11"/>
<feature type="region of interest" description="Disordered" evidence="1">
    <location>
        <begin position="49"/>
        <end position="81"/>
    </location>
</feature>
<keyword evidence="2" id="KW-0732">Signal</keyword>
<name>J0CQ11_AURST</name>
<dbReference type="Proteomes" id="UP000006514">
    <property type="component" value="Unassembled WGS sequence"/>
</dbReference>
<dbReference type="EMBL" id="JH689114">
    <property type="protein sequence ID" value="EJD32299.1"/>
    <property type="molecule type" value="Genomic_DNA"/>
</dbReference>
<dbReference type="InParanoid" id="J0CQ11"/>
<feature type="region of interest" description="Disordered" evidence="1">
    <location>
        <begin position="109"/>
        <end position="133"/>
    </location>
</feature>
<evidence type="ECO:0000313" key="4">
    <source>
        <dbReference type="Proteomes" id="UP000006514"/>
    </source>
</evidence>
<feature type="signal peptide" evidence="2">
    <location>
        <begin position="1"/>
        <end position="23"/>
    </location>
</feature>
<feature type="compositionally biased region" description="Low complexity" evidence="1">
    <location>
        <begin position="49"/>
        <end position="58"/>
    </location>
</feature>
<evidence type="ECO:0000256" key="2">
    <source>
        <dbReference type="SAM" id="SignalP"/>
    </source>
</evidence>
<protein>
    <submittedName>
        <fullName evidence="3">Uncharacterized protein</fullName>
    </submittedName>
</protein>
<organism evidence="3 4">
    <name type="scientific">Auricularia subglabra (strain TFB-10046 / SS5)</name>
    <name type="common">White-rot fungus</name>
    <name type="synonym">Auricularia delicata (strain TFB10046)</name>
    <dbReference type="NCBI Taxonomy" id="717982"/>
    <lineage>
        <taxon>Eukaryota</taxon>
        <taxon>Fungi</taxon>
        <taxon>Dikarya</taxon>
        <taxon>Basidiomycota</taxon>
        <taxon>Agaricomycotina</taxon>
        <taxon>Agaricomycetes</taxon>
        <taxon>Auriculariales</taxon>
        <taxon>Auriculariaceae</taxon>
        <taxon>Auricularia</taxon>
    </lineage>
</organism>
<gene>
    <name evidence="3" type="ORF">AURDEDRAFT_178650</name>
</gene>
<evidence type="ECO:0000313" key="3">
    <source>
        <dbReference type="EMBL" id="EJD32299.1"/>
    </source>
</evidence>